<name>A0ABV4UCJ6_9BACT</name>
<organism evidence="1 2">
    <name type="scientific">Natronomicrosphaera hydrolytica</name>
    <dbReference type="NCBI Taxonomy" id="3242702"/>
    <lineage>
        <taxon>Bacteria</taxon>
        <taxon>Pseudomonadati</taxon>
        <taxon>Planctomycetota</taxon>
        <taxon>Phycisphaerae</taxon>
        <taxon>Phycisphaerales</taxon>
        <taxon>Phycisphaeraceae</taxon>
        <taxon>Natronomicrosphaera</taxon>
    </lineage>
</organism>
<sequence length="231" mass="25911">MPYQPPPLPNVELLPIDDAELCRRYELLYTGVVNDILRDEQLLYQALPPSIMPLERDMRVAGIVFTVKGMKTLTVEGEMEQRAQMLEAIHADSVVVWDTGEDDTSAQWGEVMTKAAIRAGCRGAVIDGGVRDTQLVLDQQFPVWCRYRTSNAMLGRFRMVGYQVPIRIGGVDIHAGDIVFADIDGAVIVPRRLAMTVLERAEALRRDEQEYKRWIDEGMSATEVVKKGGAF</sequence>
<dbReference type="PANTHER" id="PTHR33254">
    <property type="entry name" value="4-HYDROXY-4-METHYL-2-OXOGLUTARATE ALDOLASE 3-RELATED"/>
    <property type="match status" value="1"/>
</dbReference>
<proteinExistence type="predicted"/>
<evidence type="ECO:0000313" key="1">
    <source>
        <dbReference type="EMBL" id="MFA9480323.1"/>
    </source>
</evidence>
<keyword evidence="2" id="KW-1185">Reference proteome</keyword>
<accession>A0ABV4UCJ6</accession>
<gene>
    <name evidence="1" type="ORF">ACERK3_18790</name>
</gene>
<evidence type="ECO:0000313" key="2">
    <source>
        <dbReference type="Proteomes" id="UP001575105"/>
    </source>
</evidence>
<dbReference type="RefSeq" id="WP_425347240.1">
    <property type="nucleotide sequence ID" value="NZ_JBGUBD010000018.1"/>
</dbReference>
<dbReference type="PANTHER" id="PTHR33254:SF16">
    <property type="entry name" value="BLR3842 PROTEIN"/>
    <property type="match status" value="1"/>
</dbReference>
<dbReference type="InterPro" id="IPR005493">
    <property type="entry name" value="RraA/RraA-like"/>
</dbReference>
<dbReference type="SUPFAM" id="SSF89562">
    <property type="entry name" value="RraA-like"/>
    <property type="match status" value="1"/>
</dbReference>
<dbReference type="EMBL" id="JBGUBD010000018">
    <property type="protein sequence ID" value="MFA9480323.1"/>
    <property type="molecule type" value="Genomic_DNA"/>
</dbReference>
<dbReference type="Pfam" id="PF03737">
    <property type="entry name" value="RraA-like"/>
    <property type="match status" value="1"/>
</dbReference>
<reference evidence="1 2" key="1">
    <citation type="submission" date="2024-08" db="EMBL/GenBank/DDBJ databases">
        <title>Whole-genome sequencing of halo(alkali)philic microorganisms from hypersaline lakes.</title>
        <authorList>
            <person name="Sorokin D.Y."/>
            <person name="Merkel A.Y."/>
            <person name="Messina E."/>
            <person name="Yakimov M."/>
        </authorList>
    </citation>
    <scope>NUCLEOTIDE SEQUENCE [LARGE SCALE GENOMIC DNA]</scope>
    <source>
        <strain evidence="1 2">AB-hyl4</strain>
    </source>
</reference>
<protein>
    <submittedName>
        <fullName evidence="1">RraA family protein</fullName>
    </submittedName>
</protein>
<dbReference type="InterPro" id="IPR036704">
    <property type="entry name" value="RraA/RraA-like_sf"/>
</dbReference>
<comment type="caution">
    <text evidence="1">The sequence shown here is derived from an EMBL/GenBank/DDBJ whole genome shotgun (WGS) entry which is preliminary data.</text>
</comment>
<dbReference type="Proteomes" id="UP001575105">
    <property type="component" value="Unassembled WGS sequence"/>
</dbReference>
<dbReference type="CDD" id="cd16841">
    <property type="entry name" value="RraA_family"/>
    <property type="match status" value="1"/>
</dbReference>
<dbReference type="Gene3D" id="3.50.30.40">
    <property type="entry name" value="Ribonuclease E inhibitor RraA/RraA-like"/>
    <property type="match status" value="1"/>
</dbReference>